<keyword evidence="8" id="KW-0732">Signal</keyword>
<dbReference type="PANTHER" id="PTHR30535">
    <property type="entry name" value="VITAMIN B12-BINDING PROTEIN"/>
    <property type="match status" value="1"/>
</dbReference>
<keyword evidence="11" id="KW-0564">Palmitate</keyword>
<keyword evidence="4" id="KW-0813">Transport</keyword>
<dbReference type="GO" id="GO:0071281">
    <property type="term" value="P:cellular response to iron ion"/>
    <property type="evidence" value="ECO:0007669"/>
    <property type="project" value="TreeGrafter"/>
</dbReference>
<dbReference type="SUPFAM" id="SSF53807">
    <property type="entry name" value="Helical backbone' metal receptor"/>
    <property type="match status" value="1"/>
</dbReference>
<evidence type="ECO:0000256" key="10">
    <source>
        <dbReference type="ARBA" id="ARBA00023136"/>
    </source>
</evidence>
<evidence type="ECO:0000256" key="15">
    <source>
        <dbReference type="SAM" id="MobiDB-lite"/>
    </source>
</evidence>
<evidence type="ECO:0000256" key="2">
    <source>
        <dbReference type="ARBA" id="ARBA00008814"/>
    </source>
</evidence>
<proteinExistence type="inferred from homology"/>
<reference evidence="17 18" key="1">
    <citation type="submission" date="2016-11" db="EMBL/GenBank/DDBJ databases">
        <authorList>
            <person name="Jaros S."/>
            <person name="Januszkiewicz K."/>
            <person name="Wedrychowicz H."/>
        </authorList>
    </citation>
    <scope>NUCLEOTIDE SEQUENCE [LARGE SCALE GENOMIC DNA]</scope>
    <source>
        <strain evidence="17 18">DSM 15480</strain>
    </source>
</reference>
<evidence type="ECO:0000256" key="1">
    <source>
        <dbReference type="ARBA" id="ARBA00001970"/>
    </source>
</evidence>
<evidence type="ECO:0000256" key="6">
    <source>
        <dbReference type="ARBA" id="ARBA00022617"/>
    </source>
</evidence>
<evidence type="ECO:0000256" key="8">
    <source>
        <dbReference type="ARBA" id="ARBA00022729"/>
    </source>
</evidence>
<evidence type="ECO:0000256" key="3">
    <source>
        <dbReference type="ARBA" id="ARBA00015862"/>
    </source>
</evidence>
<dbReference type="Proteomes" id="UP000184301">
    <property type="component" value="Unassembled WGS sequence"/>
</dbReference>
<evidence type="ECO:0000256" key="14">
    <source>
        <dbReference type="ARBA" id="ARBA00031463"/>
    </source>
</evidence>
<evidence type="ECO:0000256" key="5">
    <source>
        <dbReference type="ARBA" id="ARBA00022475"/>
    </source>
</evidence>
<dbReference type="AlphaFoldDB" id="A0A1M6I4B6"/>
<evidence type="ECO:0000313" key="17">
    <source>
        <dbReference type="EMBL" id="SHJ29224.1"/>
    </source>
</evidence>
<protein>
    <recommendedName>
        <fullName evidence="3">High-affinity heme uptake system protein IsdE</fullName>
    </recommendedName>
    <alternativeName>
        <fullName evidence="14">Iron-regulated surface determinant protein E</fullName>
    </alternativeName>
    <alternativeName>
        <fullName evidence="13">Staphylococcal iron-regulated protein F</fullName>
    </alternativeName>
</protein>
<feature type="domain" description="Fe/B12 periplasmic-binding" evidence="16">
    <location>
        <begin position="90"/>
        <end position="346"/>
    </location>
</feature>
<keyword evidence="7" id="KW-0479">Metal-binding</keyword>
<evidence type="ECO:0000256" key="4">
    <source>
        <dbReference type="ARBA" id="ARBA00022448"/>
    </source>
</evidence>
<dbReference type="GO" id="GO:0020037">
    <property type="term" value="F:heme binding"/>
    <property type="evidence" value="ECO:0007669"/>
    <property type="project" value="InterPro"/>
</dbReference>
<dbReference type="EMBL" id="FQZY01000006">
    <property type="protein sequence ID" value="SHJ29224.1"/>
    <property type="molecule type" value="Genomic_DNA"/>
</dbReference>
<evidence type="ECO:0000256" key="13">
    <source>
        <dbReference type="ARBA" id="ARBA00031148"/>
    </source>
</evidence>
<evidence type="ECO:0000256" key="9">
    <source>
        <dbReference type="ARBA" id="ARBA00023004"/>
    </source>
</evidence>
<evidence type="ECO:0000313" key="18">
    <source>
        <dbReference type="Proteomes" id="UP000184301"/>
    </source>
</evidence>
<dbReference type="Gene3D" id="3.40.50.1980">
    <property type="entry name" value="Nitrogenase molybdenum iron protein domain"/>
    <property type="match status" value="2"/>
</dbReference>
<dbReference type="NCBIfam" id="TIGR03659">
    <property type="entry name" value="IsdE"/>
    <property type="match status" value="1"/>
</dbReference>
<sequence length="379" mass="41634">MTMKTTNSRDSRLALNLLKRKGKMLLTAVCICAILVGTTGCVNQHPDGKGSTAETLAEDVDTMLEITDPEEKAAVATAKAKVAAMSEEPKIVATSPATADICDKLELDLVGVCSSSVSTIPERYDDVATVGTAMSPDMEIVASLSPDWILSPVSLQTDLEPKYKEVDTDYAFLNLRSVRGMYRSIQELGDIFDREDQAKELVDEFTTFYDDYKTKNEGKDHPKVLILMGLPGSYIIATENSYVGSLVAMAGGENVYAGSDQEFLTVNTEDMKTKEPDIILRAAHALPDQVVEMFNEDFQTNDIWQHFDAVKNGRVYDLTYAYFGMSATFKYPQALEELQPILYPESAEDEQKAKENSENAQKAAEDSNATEKSEAAGSK</sequence>
<keyword evidence="12" id="KW-0449">Lipoprotein</keyword>
<dbReference type="InterPro" id="IPR019957">
    <property type="entry name" value="ABC_transptr_haem-bd_IsdE"/>
</dbReference>
<dbReference type="InterPro" id="IPR050902">
    <property type="entry name" value="ABC_Transporter_SBP"/>
</dbReference>
<dbReference type="InterPro" id="IPR002491">
    <property type="entry name" value="ABC_transptr_periplasmic_BD"/>
</dbReference>
<keyword evidence="6" id="KW-0349">Heme</keyword>
<dbReference type="PANTHER" id="PTHR30535:SF36">
    <property type="entry name" value="HIGH-AFFINITY HEME UPTAKE SYSTEM PROTEIN ISDE"/>
    <property type="match status" value="1"/>
</dbReference>
<keyword evidence="10" id="KW-0472">Membrane</keyword>
<keyword evidence="5" id="KW-1003">Cell membrane</keyword>
<dbReference type="STRING" id="1121950.SAMN02745243_00219"/>
<name>A0A1M6I4B6_9FIRM</name>
<evidence type="ECO:0000256" key="11">
    <source>
        <dbReference type="ARBA" id="ARBA00023139"/>
    </source>
</evidence>
<comment type="cofactor">
    <cofactor evidence="1">
        <name>heme b</name>
        <dbReference type="ChEBI" id="CHEBI:60344"/>
    </cofactor>
</comment>
<gene>
    <name evidence="17" type="ORF">SAMN02745243_00219</name>
</gene>
<organism evidence="17 18">
    <name type="scientific">Hespellia stercorisuis DSM 15480</name>
    <dbReference type="NCBI Taxonomy" id="1121950"/>
    <lineage>
        <taxon>Bacteria</taxon>
        <taxon>Bacillati</taxon>
        <taxon>Bacillota</taxon>
        <taxon>Clostridia</taxon>
        <taxon>Lachnospirales</taxon>
        <taxon>Lachnospiraceae</taxon>
        <taxon>Hespellia</taxon>
    </lineage>
</organism>
<accession>A0A1M6I4B6</accession>
<keyword evidence="9" id="KW-0408">Iron</keyword>
<dbReference type="GO" id="GO:0016020">
    <property type="term" value="C:membrane"/>
    <property type="evidence" value="ECO:0007669"/>
    <property type="project" value="InterPro"/>
</dbReference>
<feature type="compositionally biased region" description="Basic and acidic residues" evidence="15">
    <location>
        <begin position="349"/>
        <end position="379"/>
    </location>
</feature>
<feature type="region of interest" description="Disordered" evidence="15">
    <location>
        <begin position="342"/>
        <end position="379"/>
    </location>
</feature>
<evidence type="ECO:0000259" key="16">
    <source>
        <dbReference type="PROSITE" id="PS50983"/>
    </source>
</evidence>
<dbReference type="PROSITE" id="PS50983">
    <property type="entry name" value="FE_B12_PBP"/>
    <property type="match status" value="1"/>
</dbReference>
<keyword evidence="18" id="KW-1185">Reference proteome</keyword>
<dbReference type="GO" id="GO:0046872">
    <property type="term" value="F:metal ion binding"/>
    <property type="evidence" value="ECO:0007669"/>
    <property type="project" value="UniProtKB-KW"/>
</dbReference>
<comment type="similarity">
    <text evidence="2">Belongs to the bacterial solute-binding protein 8 family.</text>
</comment>
<evidence type="ECO:0000256" key="7">
    <source>
        <dbReference type="ARBA" id="ARBA00022723"/>
    </source>
</evidence>
<dbReference type="Pfam" id="PF01497">
    <property type="entry name" value="Peripla_BP_2"/>
    <property type="match status" value="1"/>
</dbReference>
<evidence type="ECO:0000256" key="12">
    <source>
        <dbReference type="ARBA" id="ARBA00023288"/>
    </source>
</evidence>
<dbReference type="GO" id="GO:0015886">
    <property type="term" value="P:heme transport"/>
    <property type="evidence" value="ECO:0007669"/>
    <property type="project" value="InterPro"/>
</dbReference>